<dbReference type="KEGG" id="wna:KA717_14660"/>
<dbReference type="InterPro" id="IPR029030">
    <property type="entry name" value="Caspase-like_dom_sf"/>
</dbReference>
<dbReference type="InterPro" id="IPR051043">
    <property type="entry name" value="Sulfatase_Mod_Factor_Kinase"/>
</dbReference>
<dbReference type="InterPro" id="IPR016187">
    <property type="entry name" value="CTDL_fold"/>
</dbReference>
<gene>
    <name evidence="3" type="ORF">KA717_14660</name>
</gene>
<dbReference type="Gene3D" id="3.40.50.1460">
    <property type="match status" value="1"/>
</dbReference>
<protein>
    <submittedName>
        <fullName evidence="3">SUMF1/EgtB/PvdO family nonheme iron enzyme</fullName>
    </submittedName>
</protein>
<dbReference type="GO" id="GO:0004197">
    <property type="term" value="F:cysteine-type endopeptidase activity"/>
    <property type="evidence" value="ECO:0007669"/>
    <property type="project" value="InterPro"/>
</dbReference>
<accession>A0A977L1D6</accession>
<proteinExistence type="predicted"/>
<evidence type="ECO:0000313" key="3">
    <source>
        <dbReference type="EMBL" id="UXE63709.1"/>
    </source>
</evidence>
<evidence type="ECO:0000256" key="1">
    <source>
        <dbReference type="SAM" id="MobiDB-lite"/>
    </source>
</evidence>
<dbReference type="InterPro" id="IPR005532">
    <property type="entry name" value="SUMF_dom"/>
</dbReference>
<feature type="domain" description="Caspase family p20" evidence="2">
    <location>
        <begin position="2"/>
        <end position="149"/>
    </location>
</feature>
<dbReference type="SUPFAM" id="SSF56436">
    <property type="entry name" value="C-type lectin-like"/>
    <property type="match status" value="1"/>
</dbReference>
<dbReference type="Pfam" id="PF00656">
    <property type="entry name" value="Peptidase_C14"/>
    <property type="match status" value="1"/>
</dbReference>
<evidence type="ECO:0000259" key="2">
    <source>
        <dbReference type="PROSITE" id="PS50208"/>
    </source>
</evidence>
<feature type="region of interest" description="Disordered" evidence="1">
    <location>
        <begin position="306"/>
        <end position="330"/>
    </location>
</feature>
<dbReference type="SUPFAM" id="SSF52129">
    <property type="entry name" value="Caspase-like"/>
    <property type="match status" value="1"/>
</dbReference>
<sequence>MAKNWAMCVGINQYDNLSPLNYAVRDAEAMRDYFTEVGFDQVYLFTDNSPAITDAGKPFNSQPSFGSLRRFLRVRFEKAFLSSGDNFWFFFSGHGMRHGEKDYLLPCDGDPHPEGIEETAIPLSYVSERLRRCGADNVVLLLDACRNEGGSKGIGLGEEEQQGVITLASCSPSERSYEIEALQQGSFTYALLEALRIQGVGNCATVERLEQRLRYRIPEINQSHRKPKQNPYAVVEPAFKYHLILLPNRATLQDVATLKLAAFEAQTEGNFVLAEQLWTRILAVSPADAQALKALRQIWTRSPDTQSFKPVSNLTEDTSSKSSPSLLVTPSRSPQILTKTLPGDIKLEMVKIPAGSFTMGSDEYDGEKPKHQVKLQEFYLGKYPVTQEQYQAVMGKNPSNFKDNPKNPVEQVSWNDAQEFCKKLNQLIAGKDFRLPTEAEWEYACRAGTQTRYYFGDDAAKLGDYGWYDENSGSKTHPVGQKKPNDWGLYDMSGNVWEWCEDPYHDSYANKPENIKNNGNTIWSSSDASLRVLRGGSWFFDSRLCRSADRYWFDADFRFDLIGFRLVLSSF</sequence>
<dbReference type="Proteomes" id="UP001065613">
    <property type="component" value="Chromosome"/>
</dbReference>
<dbReference type="Pfam" id="PF03781">
    <property type="entry name" value="FGE-sulfatase"/>
    <property type="match status" value="1"/>
</dbReference>
<dbReference type="InterPro" id="IPR011600">
    <property type="entry name" value="Pept_C14_caspase"/>
</dbReference>
<dbReference type="PANTHER" id="PTHR23150:SF19">
    <property type="entry name" value="FORMYLGLYCINE-GENERATING ENZYME"/>
    <property type="match status" value="1"/>
</dbReference>
<dbReference type="Gene3D" id="3.90.1580.10">
    <property type="entry name" value="paralog of FGE (formylglycine-generating enzyme)"/>
    <property type="match status" value="1"/>
</dbReference>
<organism evidence="3">
    <name type="scientific">Woronichinia naegeliana WA131</name>
    <dbReference type="NCBI Taxonomy" id="2824559"/>
    <lineage>
        <taxon>Bacteria</taxon>
        <taxon>Bacillati</taxon>
        <taxon>Cyanobacteriota</taxon>
        <taxon>Cyanophyceae</taxon>
        <taxon>Synechococcales</taxon>
        <taxon>Coelosphaeriaceae</taxon>
        <taxon>Woronichinia</taxon>
    </lineage>
</organism>
<dbReference type="PROSITE" id="PS50208">
    <property type="entry name" value="CASPASE_P20"/>
    <property type="match status" value="1"/>
</dbReference>
<dbReference type="PANTHER" id="PTHR23150">
    <property type="entry name" value="SULFATASE MODIFYING FACTOR 1, 2"/>
    <property type="match status" value="1"/>
</dbReference>
<dbReference type="AlphaFoldDB" id="A0A977L1D6"/>
<dbReference type="InterPro" id="IPR042095">
    <property type="entry name" value="SUMF_sf"/>
</dbReference>
<reference evidence="3" key="1">
    <citation type="submission" date="2021-04" db="EMBL/GenBank/DDBJ databases">
        <title>Genome sequence of Woronichinia naegeliana from Washington state freshwater lake bloom.</title>
        <authorList>
            <person name="Dreher T.W."/>
        </authorList>
    </citation>
    <scope>NUCLEOTIDE SEQUENCE</scope>
    <source>
        <strain evidence="3">WA131</strain>
    </source>
</reference>
<name>A0A977L1D6_9CYAN</name>
<dbReference type="GO" id="GO:0006508">
    <property type="term" value="P:proteolysis"/>
    <property type="evidence" value="ECO:0007669"/>
    <property type="project" value="InterPro"/>
</dbReference>
<dbReference type="GO" id="GO:0120147">
    <property type="term" value="F:formylglycine-generating oxidase activity"/>
    <property type="evidence" value="ECO:0007669"/>
    <property type="project" value="TreeGrafter"/>
</dbReference>
<dbReference type="InterPro" id="IPR001309">
    <property type="entry name" value="Pept_C14_p20"/>
</dbReference>
<dbReference type="EMBL" id="CP073041">
    <property type="protein sequence ID" value="UXE63709.1"/>
    <property type="molecule type" value="Genomic_DNA"/>
</dbReference>